<evidence type="ECO:0000313" key="1">
    <source>
        <dbReference type="EMBL" id="KAK8531867.1"/>
    </source>
</evidence>
<name>A0ABR2D784_9ROSI</name>
<accession>A0ABR2D784</accession>
<organism evidence="1 2">
    <name type="scientific">Hibiscus sabdariffa</name>
    <name type="common">roselle</name>
    <dbReference type="NCBI Taxonomy" id="183260"/>
    <lineage>
        <taxon>Eukaryota</taxon>
        <taxon>Viridiplantae</taxon>
        <taxon>Streptophyta</taxon>
        <taxon>Embryophyta</taxon>
        <taxon>Tracheophyta</taxon>
        <taxon>Spermatophyta</taxon>
        <taxon>Magnoliopsida</taxon>
        <taxon>eudicotyledons</taxon>
        <taxon>Gunneridae</taxon>
        <taxon>Pentapetalae</taxon>
        <taxon>rosids</taxon>
        <taxon>malvids</taxon>
        <taxon>Malvales</taxon>
        <taxon>Malvaceae</taxon>
        <taxon>Malvoideae</taxon>
        <taxon>Hibiscus</taxon>
    </lineage>
</organism>
<sequence>MQDTGCLHPTGYLLESSSYELLGAHEALLTKWWQHIGKITGFVAGVLGSKIALISQLSRFGFFNPLLSFTLPALLSQGVSPSAVNSLYSELHELVDPIPCHLF</sequence>
<keyword evidence="2" id="KW-1185">Reference proteome</keyword>
<gene>
    <name evidence="1" type="ORF">V6N12_053326</name>
</gene>
<dbReference type="Proteomes" id="UP001472677">
    <property type="component" value="Unassembled WGS sequence"/>
</dbReference>
<dbReference type="EMBL" id="JBBPBM010000034">
    <property type="protein sequence ID" value="KAK8531867.1"/>
    <property type="molecule type" value="Genomic_DNA"/>
</dbReference>
<evidence type="ECO:0000313" key="2">
    <source>
        <dbReference type="Proteomes" id="UP001472677"/>
    </source>
</evidence>
<protein>
    <submittedName>
        <fullName evidence="1">Uncharacterized protein</fullName>
    </submittedName>
</protein>
<reference evidence="1 2" key="1">
    <citation type="journal article" date="2024" name="G3 (Bethesda)">
        <title>Genome assembly of Hibiscus sabdariffa L. provides insights into metabolisms of medicinal natural products.</title>
        <authorList>
            <person name="Kim T."/>
        </authorList>
    </citation>
    <scope>NUCLEOTIDE SEQUENCE [LARGE SCALE GENOMIC DNA]</scope>
    <source>
        <strain evidence="1">TK-2024</strain>
        <tissue evidence="1">Old leaves</tissue>
    </source>
</reference>
<comment type="caution">
    <text evidence="1">The sequence shown here is derived from an EMBL/GenBank/DDBJ whole genome shotgun (WGS) entry which is preliminary data.</text>
</comment>
<proteinExistence type="predicted"/>